<protein>
    <submittedName>
        <fullName evidence="1">10914_t:CDS:1</fullName>
    </submittedName>
</protein>
<evidence type="ECO:0000313" key="1">
    <source>
        <dbReference type="EMBL" id="CAG8612055.1"/>
    </source>
</evidence>
<dbReference type="AlphaFoldDB" id="A0A9N9CQA5"/>
<sequence length="348" mass="40022">MSNGELLKRIRENLNHDILEEIFRYVIEPVRRFDEFDSLGYKDLFNCILVNREWCSAAVIQLWKQPFTKTHSKHWFNIIDVYLSCMNNEQLQILKDFGLYKEMLFTVWEWCRQTQSTALQTSTPAAIALVRTLLQLFAASGARLTSVKMVLPDRMDQINYDIIGKYAKILAELQIRNITNPTKNLLLSGNYANFDQVFVTLSKSFTKVVSMSYFAIRHLRLLKLLNYSLAKSGSFSDLVSFTLSTCGDHQSMFMSALRSQASSLRCVTFVLLNFENSPPFDGLAACTKLEKIEFIRCFNITERAVAPLLSTKFSHLREVKVIVFGSSHGVCPEFRNWAENINEQAKNQ</sequence>
<dbReference type="OrthoDB" id="2352152at2759"/>
<name>A0A9N9CQA5_9GLOM</name>
<evidence type="ECO:0000313" key="2">
    <source>
        <dbReference type="Proteomes" id="UP000789831"/>
    </source>
</evidence>
<comment type="caution">
    <text evidence="1">The sequence shown here is derived from an EMBL/GenBank/DDBJ whole genome shotgun (WGS) entry which is preliminary data.</text>
</comment>
<proteinExistence type="predicted"/>
<accession>A0A9N9CQA5</accession>
<dbReference type="EMBL" id="CAJVPL010002500">
    <property type="protein sequence ID" value="CAG8612055.1"/>
    <property type="molecule type" value="Genomic_DNA"/>
</dbReference>
<keyword evidence="2" id="KW-1185">Reference proteome</keyword>
<dbReference type="Proteomes" id="UP000789831">
    <property type="component" value="Unassembled WGS sequence"/>
</dbReference>
<organism evidence="1 2">
    <name type="scientific">Ambispora gerdemannii</name>
    <dbReference type="NCBI Taxonomy" id="144530"/>
    <lineage>
        <taxon>Eukaryota</taxon>
        <taxon>Fungi</taxon>
        <taxon>Fungi incertae sedis</taxon>
        <taxon>Mucoromycota</taxon>
        <taxon>Glomeromycotina</taxon>
        <taxon>Glomeromycetes</taxon>
        <taxon>Archaeosporales</taxon>
        <taxon>Ambisporaceae</taxon>
        <taxon>Ambispora</taxon>
    </lineage>
</organism>
<reference evidence="1" key="1">
    <citation type="submission" date="2021-06" db="EMBL/GenBank/DDBJ databases">
        <authorList>
            <person name="Kallberg Y."/>
            <person name="Tangrot J."/>
            <person name="Rosling A."/>
        </authorList>
    </citation>
    <scope>NUCLEOTIDE SEQUENCE</scope>
    <source>
        <strain evidence="1">MT106</strain>
    </source>
</reference>
<gene>
    <name evidence="1" type="ORF">AGERDE_LOCUS9640</name>
</gene>